<comment type="caution">
    <text evidence="3">The sequence shown here is derived from an EMBL/GenBank/DDBJ whole genome shotgun (WGS) entry which is preliminary data.</text>
</comment>
<dbReference type="AlphaFoldDB" id="A0A9Q0YQQ3"/>
<dbReference type="Proteomes" id="UP001152320">
    <property type="component" value="Chromosome 18"/>
</dbReference>
<dbReference type="PROSITE" id="PS50020">
    <property type="entry name" value="WW_DOMAIN_2"/>
    <property type="match status" value="1"/>
</dbReference>
<organism evidence="3 4">
    <name type="scientific">Holothuria leucospilota</name>
    <name type="common">Black long sea cucumber</name>
    <name type="synonym">Mertensiothuria leucospilota</name>
    <dbReference type="NCBI Taxonomy" id="206669"/>
    <lineage>
        <taxon>Eukaryota</taxon>
        <taxon>Metazoa</taxon>
        <taxon>Echinodermata</taxon>
        <taxon>Eleutherozoa</taxon>
        <taxon>Echinozoa</taxon>
        <taxon>Holothuroidea</taxon>
        <taxon>Aspidochirotacea</taxon>
        <taxon>Aspidochirotida</taxon>
        <taxon>Holothuriidae</taxon>
        <taxon>Holothuria</taxon>
    </lineage>
</organism>
<evidence type="ECO:0000256" key="1">
    <source>
        <dbReference type="SAM" id="MobiDB-lite"/>
    </source>
</evidence>
<sequence length="223" mass="25666">MYTINLTDQDIANGWEIHISRIRGQPYYFNTKTGESIWVDKTVSPGEASTPFHERPQSSDVNFSAENLTLNAHAQGRNEPTVARRESLTSEANTEPIGQESSDERNISEIFRPNTESDPNHDNATVPDGTTSKTQTETRADNHADAKQDTSINPKDCWYISEERRRRIRRFRADANEYNVAFRKDKVVNFILERRNVLVGLYDIIDSLMDLLWRIFSRMISLV</sequence>
<dbReference type="SUPFAM" id="SSF51045">
    <property type="entry name" value="WW domain"/>
    <property type="match status" value="1"/>
</dbReference>
<feature type="domain" description="WW" evidence="2">
    <location>
        <begin position="9"/>
        <end position="43"/>
    </location>
</feature>
<feature type="region of interest" description="Disordered" evidence="1">
    <location>
        <begin position="72"/>
        <end position="151"/>
    </location>
</feature>
<reference evidence="3" key="1">
    <citation type="submission" date="2021-10" db="EMBL/GenBank/DDBJ databases">
        <title>Tropical sea cucumber genome reveals ecological adaptation and Cuvierian tubules defense mechanism.</title>
        <authorList>
            <person name="Chen T."/>
        </authorList>
    </citation>
    <scope>NUCLEOTIDE SEQUENCE</scope>
    <source>
        <strain evidence="3">Nanhai2018</strain>
        <tissue evidence="3">Muscle</tissue>
    </source>
</reference>
<feature type="compositionally biased region" description="Basic and acidic residues" evidence="1">
    <location>
        <begin position="136"/>
        <end position="148"/>
    </location>
</feature>
<keyword evidence="4" id="KW-1185">Reference proteome</keyword>
<dbReference type="Pfam" id="PF00397">
    <property type="entry name" value="WW"/>
    <property type="match status" value="1"/>
</dbReference>
<dbReference type="InterPro" id="IPR001202">
    <property type="entry name" value="WW_dom"/>
</dbReference>
<evidence type="ECO:0000313" key="4">
    <source>
        <dbReference type="Proteomes" id="UP001152320"/>
    </source>
</evidence>
<dbReference type="EMBL" id="JAIZAY010000018">
    <property type="protein sequence ID" value="KAJ8024854.1"/>
    <property type="molecule type" value="Genomic_DNA"/>
</dbReference>
<evidence type="ECO:0000259" key="2">
    <source>
        <dbReference type="PROSITE" id="PS50020"/>
    </source>
</evidence>
<accession>A0A9Q0YQQ3</accession>
<dbReference type="CDD" id="cd00201">
    <property type="entry name" value="WW"/>
    <property type="match status" value="1"/>
</dbReference>
<protein>
    <recommendedName>
        <fullName evidence="2">WW domain-containing protein</fullName>
    </recommendedName>
</protein>
<proteinExistence type="predicted"/>
<dbReference type="Gene3D" id="2.20.70.10">
    <property type="match status" value="1"/>
</dbReference>
<dbReference type="InterPro" id="IPR036020">
    <property type="entry name" value="WW_dom_sf"/>
</dbReference>
<gene>
    <name evidence="3" type="ORF">HOLleu_34887</name>
</gene>
<evidence type="ECO:0000313" key="3">
    <source>
        <dbReference type="EMBL" id="KAJ8024854.1"/>
    </source>
</evidence>
<name>A0A9Q0YQQ3_HOLLE</name>